<keyword evidence="1" id="KW-0378">Hydrolase</keyword>
<dbReference type="SUPFAM" id="SSF52540">
    <property type="entry name" value="P-loop containing nucleoside triphosphate hydrolases"/>
    <property type="match status" value="1"/>
</dbReference>
<dbReference type="InterPro" id="IPR051055">
    <property type="entry name" value="PIF1_helicase"/>
</dbReference>
<dbReference type="Gene3D" id="3.40.50.300">
    <property type="entry name" value="P-loop containing nucleotide triphosphate hydrolases"/>
    <property type="match status" value="1"/>
</dbReference>
<name>A0AAD3CRK1_9STRA</name>
<proteinExistence type="inferred from homology"/>
<dbReference type="Proteomes" id="UP001054902">
    <property type="component" value="Unassembled WGS sequence"/>
</dbReference>
<sequence length="196" mass="21519">MISFFCTSCYSAKFEPLVLTVRGAGGTGKTFLVKVILNAIESMFDVKVTETCAPTGCAAYNIFGKTIHSLFCINVDDPTKELSPKQRDKIFQLLRTVLVLVIDERSMLSLQLLNAVSTNCSQFAHGTGNTEEFFGGIPVVLILGDDSQLPPVRQLGAFDTFQENGFENTLLTGSDLKGKHILDYTVQKVKSLKKIK</sequence>
<evidence type="ECO:0000313" key="3">
    <source>
        <dbReference type="EMBL" id="GFH49545.1"/>
    </source>
</evidence>
<feature type="domain" description="DNA helicase Pif1-like DEAD-box helicase" evidence="2">
    <location>
        <begin position="17"/>
        <end position="156"/>
    </location>
</feature>
<dbReference type="GO" id="GO:0016787">
    <property type="term" value="F:hydrolase activity"/>
    <property type="evidence" value="ECO:0007669"/>
    <property type="project" value="UniProtKB-KW"/>
</dbReference>
<accession>A0AAD3CRK1</accession>
<dbReference type="GO" id="GO:0006310">
    <property type="term" value="P:DNA recombination"/>
    <property type="evidence" value="ECO:0007669"/>
    <property type="project" value="UniProtKB-KW"/>
</dbReference>
<dbReference type="GO" id="GO:0006281">
    <property type="term" value="P:DNA repair"/>
    <property type="evidence" value="ECO:0007669"/>
    <property type="project" value="UniProtKB-KW"/>
</dbReference>
<evidence type="ECO:0000259" key="2">
    <source>
        <dbReference type="Pfam" id="PF05970"/>
    </source>
</evidence>
<gene>
    <name evidence="3" type="ORF">CTEN210_06021</name>
</gene>
<keyword evidence="4" id="KW-1185">Reference proteome</keyword>
<reference evidence="3 4" key="1">
    <citation type="journal article" date="2021" name="Sci. Rep.">
        <title>The genome of the diatom Chaetoceros tenuissimus carries an ancient integrated fragment of an extant virus.</title>
        <authorList>
            <person name="Hongo Y."/>
            <person name="Kimura K."/>
            <person name="Takaki Y."/>
            <person name="Yoshida Y."/>
            <person name="Baba S."/>
            <person name="Kobayashi G."/>
            <person name="Nagasaki K."/>
            <person name="Hano T."/>
            <person name="Tomaru Y."/>
        </authorList>
    </citation>
    <scope>NUCLEOTIDE SEQUENCE [LARGE SCALE GENOMIC DNA]</scope>
    <source>
        <strain evidence="3 4">NIES-3715</strain>
    </source>
</reference>
<dbReference type="GO" id="GO:0043139">
    <property type="term" value="F:5'-3' DNA helicase activity"/>
    <property type="evidence" value="ECO:0007669"/>
    <property type="project" value="UniProtKB-EC"/>
</dbReference>
<comment type="similarity">
    <text evidence="1">Belongs to the helicase family.</text>
</comment>
<dbReference type="PANTHER" id="PTHR47642">
    <property type="entry name" value="ATP-DEPENDENT DNA HELICASE"/>
    <property type="match status" value="1"/>
</dbReference>
<keyword evidence="1" id="KW-0233">DNA recombination</keyword>
<dbReference type="EC" id="5.6.2.3" evidence="1"/>
<keyword evidence="1" id="KW-0227">DNA damage</keyword>
<keyword evidence="1" id="KW-0347">Helicase</keyword>
<comment type="caution">
    <text evidence="3">The sequence shown here is derived from an EMBL/GenBank/DDBJ whole genome shotgun (WGS) entry which is preliminary data.</text>
</comment>
<organism evidence="3 4">
    <name type="scientific">Chaetoceros tenuissimus</name>
    <dbReference type="NCBI Taxonomy" id="426638"/>
    <lineage>
        <taxon>Eukaryota</taxon>
        <taxon>Sar</taxon>
        <taxon>Stramenopiles</taxon>
        <taxon>Ochrophyta</taxon>
        <taxon>Bacillariophyta</taxon>
        <taxon>Coscinodiscophyceae</taxon>
        <taxon>Chaetocerotophycidae</taxon>
        <taxon>Chaetocerotales</taxon>
        <taxon>Chaetocerotaceae</taxon>
        <taxon>Chaetoceros</taxon>
    </lineage>
</organism>
<dbReference type="InterPro" id="IPR010285">
    <property type="entry name" value="DNA_helicase_pif1-like_DEAD"/>
</dbReference>
<evidence type="ECO:0000313" key="4">
    <source>
        <dbReference type="Proteomes" id="UP001054902"/>
    </source>
</evidence>
<comment type="catalytic activity">
    <reaction evidence="1">
        <text>ATP + H2O = ADP + phosphate + H(+)</text>
        <dbReference type="Rhea" id="RHEA:13065"/>
        <dbReference type="ChEBI" id="CHEBI:15377"/>
        <dbReference type="ChEBI" id="CHEBI:15378"/>
        <dbReference type="ChEBI" id="CHEBI:30616"/>
        <dbReference type="ChEBI" id="CHEBI:43474"/>
        <dbReference type="ChEBI" id="CHEBI:456216"/>
        <dbReference type="EC" id="5.6.2.3"/>
    </reaction>
</comment>
<dbReference type="EMBL" id="BLLK01000038">
    <property type="protein sequence ID" value="GFH49545.1"/>
    <property type="molecule type" value="Genomic_DNA"/>
</dbReference>
<dbReference type="AlphaFoldDB" id="A0AAD3CRK1"/>
<keyword evidence="1" id="KW-0067">ATP-binding</keyword>
<comment type="cofactor">
    <cofactor evidence="1">
        <name>Mg(2+)</name>
        <dbReference type="ChEBI" id="CHEBI:18420"/>
    </cofactor>
</comment>
<keyword evidence="1" id="KW-0234">DNA repair</keyword>
<dbReference type="PANTHER" id="PTHR47642:SF6">
    <property type="entry name" value="ATP-DEPENDENT DNA HELICASE"/>
    <property type="match status" value="1"/>
</dbReference>
<keyword evidence="1" id="KW-0547">Nucleotide-binding</keyword>
<protein>
    <recommendedName>
        <fullName evidence="1">ATP-dependent DNA helicase</fullName>
        <ecNumber evidence="1">5.6.2.3</ecNumber>
    </recommendedName>
</protein>
<evidence type="ECO:0000256" key="1">
    <source>
        <dbReference type="RuleBase" id="RU363044"/>
    </source>
</evidence>
<dbReference type="GO" id="GO:0000723">
    <property type="term" value="P:telomere maintenance"/>
    <property type="evidence" value="ECO:0007669"/>
    <property type="project" value="InterPro"/>
</dbReference>
<dbReference type="GO" id="GO:0005524">
    <property type="term" value="F:ATP binding"/>
    <property type="evidence" value="ECO:0007669"/>
    <property type="project" value="UniProtKB-KW"/>
</dbReference>
<dbReference type="Pfam" id="PF05970">
    <property type="entry name" value="PIF1"/>
    <property type="match status" value="1"/>
</dbReference>
<dbReference type="InterPro" id="IPR027417">
    <property type="entry name" value="P-loop_NTPase"/>
</dbReference>